<name>A0A9P0JKJ6_ACAOB</name>
<proteinExistence type="predicted"/>
<evidence type="ECO:0000313" key="1">
    <source>
        <dbReference type="EMBL" id="CAH1955258.1"/>
    </source>
</evidence>
<protein>
    <submittedName>
        <fullName evidence="1">Uncharacterized protein</fullName>
    </submittedName>
</protein>
<dbReference type="AlphaFoldDB" id="A0A9P0JKJ6"/>
<keyword evidence="2" id="KW-1185">Reference proteome</keyword>
<accession>A0A9P0JKJ6</accession>
<dbReference type="Proteomes" id="UP001152888">
    <property type="component" value="Unassembled WGS sequence"/>
</dbReference>
<gene>
    <name evidence="1" type="ORF">ACAOBT_LOCUS996</name>
</gene>
<evidence type="ECO:0000313" key="2">
    <source>
        <dbReference type="Proteomes" id="UP001152888"/>
    </source>
</evidence>
<reference evidence="1" key="1">
    <citation type="submission" date="2022-03" db="EMBL/GenBank/DDBJ databases">
        <authorList>
            <person name="Sayadi A."/>
        </authorList>
    </citation>
    <scope>NUCLEOTIDE SEQUENCE</scope>
</reference>
<comment type="caution">
    <text evidence="1">The sequence shown here is derived from an EMBL/GenBank/DDBJ whole genome shotgun (WGS) entry which is preliminary data.</text>
</comment>
<organism evidence="1 2">
    <name type="scientific">Acanthoscelides obtectus</name>
    <name type="common">Bean weevil</name>
    <name type="synonym">Bruchus obtectus</name>
    <dbReference type="NCBI Taxonomy" id="200917"/>
    <lineage>
        <taxon>Eukaryota</taxon>
        <taxon>Metazoa</taxon>
        <taxon>Ecdysozoa</taxon>
        <taxon>Arthropoda</taxon>
        <taxon>Hexapoda</taxon>
        <taxon>Insecta</taxon>
        <taxon>Pterygota</taxon>
        <taxon>Neoptera</taxon>
        <taxon>Endopterygota</taxon>
        <taxon>Coleoptera</taxon>
        <taxon>Polyphaga</taxon>
        <taxon>Cucujiformia</taxon>
        <taxon>Chrysomeloidea</taxon>
        <taxon>Chrysomelidae</taxon>
        <taxon>Bruchinae</taxon>
        <taxon>Bruchini</taxon>
        <taxon>Acanthoscelides</taxon>
    </lineage>
</organism>
<sequence>MAVWPPPLLPPLAGAVRGRLHLEAGLAAEAPRRLLTADAVFVRCRRVDAENVRKPDLLFPTTTPNTATTLFGAQGPLHTTHDNGLFLCVSHLEVIFNSIAGISFRQYPQLSLRSTVTIQHGDWLVHSTDKLVVTLLTS</sequence>
<dbReference type="EMBL" id="CAKOFQ010006660">
    <property type="protein sequence ID" value="CAH1955258.1"/>
    <property type="molecule type" value="Genomic_DNA"/>
</dbReference>